<comment type="cofactor">
    <cofactor evidence="1">
        <name>Co(2+)</name>
        <dbReference type="ChEBI" id="CHEBI:48828"/>
    </cofactor>
</comment>
<comment type="caution">
    <text evidence="8">Lacks conserved residue(s) required for the propagation of feature annotation.</text>
</comment>
<feature type="disulfide bond" evidence="8">
    <location>
        <begin position="807"/>
        <end position="822"/>
    </location>
</feature>
<accession>A0A1L7XDB9</accession>
<dbReference type="PANTHER" id="PTHR46471:SF2">
    <property type="entry name" value="CHITIN DEACETYLASE-RELATED"/>
    <property type="match status" value="1"/>
</dbReference>
<dbReference type="SMART" id="SM00270">
    <property type="entry name" value="ChtBD1"/>
    <property type="match status" value="4"/>
</dbReference>
<organism evidence="12 13">
    <name type="scientific">Phialocephala subalpina</name>
    <dbReference type="NCBI Taxonomy" id="576137"/>
    <lineage>
        <taxon>Eukaryota</taxon>
        <taxon>Fungi</taxon>
        <taxon>Dikarya</taxon>
        <taxon>Ascomycota</taxon>
        <taxon>Pezizomycotina</taxon>
        <taxon>Leotiomycetes</taxon>
        <taxon>Helotiales</taxon>
        <taxon>Mollisiaceae</taxon>
        <taxon>Phialocephala</taxon>
        <taxon>Phialocephala fortinii species complex</taxon>
    </lineage>
</organism>
<dbReference type="SUPFAM" id="SSF57016">
    <property type="entry name" value="Plant lectins/antimicrobial peptides"/>
    <property type="match status" value="4"/>
</dbReference>
<feature type="region of interest" description="Disordered" evidence="9">
    <location>
        <begin position="83"/>
        <end position="115"/>
    </location>
</feature>
<evidence type="ECO:0000256" key="10">
    <source>
        <dbReference type="SAM" id="SignalP"/>
    </source>
</evidence>
<dbReference type="GO" id="GO:0046872">
    <property type="term" value="F:metal ion binding"/>
    <property type="evidence" value="ECO:0007669"/>
    <property type="project" value="UniProtKB-KW"/>
</dbReference>
<dbReference type="CDD" id="cd11618">
    <property type="entry name" value="ChtBD1_1"/>
    <property type="match status" value="4"/>
</dbReference>
<dbReference type="InterPro" id="IPR001002">
    <property type="entry name" value="Chitin-bd_1"/>
</dbReference>
<dbReference type="OrthoDB" id="3565365at2759"/>
<dbReference type="Gene3D" id="2.60.20.10">
    <property type="entry name" value="Crystallins"/>
    <property type="match status" value="1"/>
</dbReference>
<dbReference type="Proteomes" id="UP000184330">
    <property type="component" value="Unassembled WGS sequence"/>
</dbReference>
<keyword evidence="13" id="KW-1185">Reference proteome</keyword>
<name>A0A1L7XDB9_9HELO</name>
<reference evidence="12 13" key="1">
    <citation type="submission" date="2016-03" db="EMBL/GenBank/DDBJ databases">
        <authorList>
            <person name="Ploux O."/>
        </authorList>
    </citation>
    <scope>NUCLEOTIDE SEQUENCE [LARGE SCALE GENOMIC DNA]</scope>
    <source>
        <strain evidence="12 13">UAMH 11012</strain>
    </source>
</reference>
<keyword evidence="4 10" id="KW-0732">Signal</keyword>
<evidence type="ECO:0000256" key="5">
    <source>
        <dbReference type="ARBA" id="ARBA00022801"/>
    </source>
</evidence>
<feature type="signal peptide" evidence="10">
    <location>
        <begin position="1"/>
        <end position="18"/>
    </location>
</feature>
<evidence type="ECO:0000313" key="12">
    <source>
        <dbReference type="EMBL" id="CZR62986.1"/>
    </source>
</evidence>
<keyword evidence="7" id="KW-0170">Cobalt</keyword>
<evidence type="ECO:0000256" key="8">
    <source>
        <dbReference type="PROSITE-ProRule" id="PRU00261"/>
    </source>
</evidence>
<dbReference type="STRING" id="576137.A0A1L7XDB9"/>
<feature type="disulfide bond" evidence="8">
    <location>
        <begin position="930"/>
        <end position="944"/>
    </location>
</feature>
<feature type="disulfide bond" evidence="8">
    <location>
        <begin position="451"/>
        <end position="466"/>
    </location>
</feature>
<feature type="disulfide bond" evidence="8">
    <location>
        <begin position="1023"/>
        <end position="1037"/>
    </location>
</feature>
<dbReference type="GO" id="GO:0008061">
    <property type="term" value="F:chitin binding"/>
    <property type="evidence" value="ECO:0007669"/>
    <property type="project" value="UniProtKB-UniRule"/>
</dbReference>
<evidence type="ECO:0000256" key="7">
    <source>
        <dbReference type="ARBA" id="ARBA00023285"/>
    </source>
</evidence>
<sequence>MFFLPAALFSVLLSVINAEPVDVSQCRSIYLTIWDDGSLPPETYVLSSETYSLARPPCPTSPKSDGGTTIQVQIPPAPSFLNARTPATAAPSPAAPTMPLNSLSAQAPPPPNSPPPTPYITMPYPLFNGTSVTQVRVVIPTVVVAPPIFSQEKSNIYIPFPFSTLAAQNPIISSQQAILDHSSFLSHEAFPVETSAAIETAAMLSSNGLSVVTNGATLYSLPMSTSQVTLLEETSAAILVEVLPSASPTDSEVSTSMMFQFPTTPLQITLPRSSTPGAKMDTSMAVVSQLSFVSAVDQLVATLSAPSAFAEAATSMMYRLPTDSLQSGWRSSSTPDNMVGTSIVIAPQISSAPVFSTEWMGTSTPLLEISSTPSLSRPGSSSFSTLTLQSSSAGAPSATFSFQPFTLPQSRTSSSPSITSIATLASTLATVSAQTSNPPARGMIPTQNGVCGNDITCLGWILGECCSSYDFCGSTADYCVAGCQPEYGICSNETSSSIALAAYTSVSGYLSELRVSSRLGSSAAVVIRGLVPSTTLTSPIPTDSVSGQLSLLPESTRLSTTSAENFAASIPLSTSAPGSTDENPLSTQVLQSAASSNFLEASSVQSSADSLPSPSTSSVPPPVFPDCGTLSIPGGAFGENNNPFTTNEIYFGAGFTESSDNPGNPGNNLPVISSAFGLDLQSSVIEACLIVELCILFGYRNLLSSIDLHLVEIVGDQVYWECVGYPQNVGTGEFFNVKNTSVLVAYGYDFNLPVVSSLQAPVPSATSSLLSGLPESSALFASSNTIPHSATALPTSTTLTPTQNGYCANGVTCLGWPLGQCCSQYSSCGSSADYCGLGCQSEFGICGLSSSLVPSTPLPTESTIYPLLFASSSVAVVDAISSPIADLVIASSTQATLPSSTPALTPSTNGLCGDGITCLGWVLLGVPAECCSAYNFCGGDSDYCGVGCQDAFGICDLYEFSPSSSMAPFMFVSSSIAVAEILPSSTQASFPSLTPGMIPTSNGQCGNGVSCEGWVSFGVDSFCCSEWNFCGSGPVYCGLGCQPSFGTCGLPDIPSSTFMTLSSPTPSAIPLPCTPFGTFYQDYGLGGSSLDICGYFGVCQNAPENWQHKASSMIFAPEVGSCTLFSATDCLGSSITYINGDGQESAFTSFNDQMMSFSCFAPILLATFYGDDNFSGGSFDAYGEFGICQNAPDNFQNVASSMIFALAGSCTLYDSNDCNGASVTYTNGDGNEAGFGFNDQMVSFSCVAPMLLATFFGNENFDSGSPTYNAYGKLGQCINAPIDFQYTAASMIFGTGVQECILFSDLDCSGNSYPYVNGDNEESSLVAFSRSMVSFTCVSPPNYVLMAMFFGDGGSKTGQAYPAYGEYDVCQDISVDSGFQYQASSMSFIAASTCTLWHEVGCSGQTFQISPSDGAFPAYQIASFSCAAPVLLATFYYDADCQGGAYDAYGPFNTCRNAPAEMQFQASSMTWGAAGSCTLYQSLDCQGSVSYTFLYDDGGEAEFAGFDNSMASFICQPPPTCMPGLTFTDYQSNPWQQLHAGPGLTEDPNSPAASGQDFITNIYGVDDLAIVKDAACSSLIDCMDWAFKTNGMYKNLDFHLLRDSSMQGHWECVGYFGIAQGDYFTVPNPNVLMAYGYDWEGGG</sequence>
<evidence type="ECO:0000256" key="6">
    <source>
        <dbReference type="ARBA" id="ARBA00023277"/>
    </source>
</evidence>
<protein>
    <recommendedName>
        <fullName evidence="11">Chitin-binding type-1 domain-containing protein</fullName>
    </recommendedName>
</protein>
<dbReference type="PANTHER" id="PTHR46471">
    <property type="entry name" value="CHITIN DEACETYLASE"/>
    <property type="match status" value="1"/>
</dbReference>
<evidence type="ECO:0000256" key="1">
    <source>
        <dbReference type="ARBA" id="ARBA00001941"/>
    </source>
</evidence>
<dbReference type="InterPro" id="IPR036861">
    <property type="entry name" value="Endochitinase-like_sf"/>
</dbReference>
<evidence type="ECO:0000256" key="9">
    <source>
        <dbReference type="SAM" id="MobiDB-lite"/>
    </source>
</evidence>
<feature type="domain" description="Chitin-binding type-1" evidence="11">
    <location>
        <begin position="448"/>
        <end position="492"/>
    </location>
</feature>
<evidence type="ECO:0000313" key="13">
    <source>
        <dbReference type="Proteomes" id="UP000184330"/>
    </source>
</evidence>
<feature type="domain" description="Chitin-binding type-1" evidence="11">
    <location>
        <begin position="909"/>
        <end position="957"/>
    </location>
</feature>
<gene>
    <name evidence="12" type="ORF">PAC_12883</name>
</gene>
<feature type="disulfide bond" evidence="8">
    <location>
        <begin position="465"/>
        <end position="479"/>
    </location>
</feature>
<keyword evidence="2 8" id="KW-0147">Chitin-binding</keyword>
<feature type="disulfide bond" evidence="8">
    <location>
        <begin position="821"/>
        <end position="835"/>
    </location>
</feature>
<keyword evidence="6" id="KW-0119">Carbohydrate metabolism</keyword>
<dbReference type="GO" id="GO:0016787">
    <property type="term" value="F:hydrolase activity"/>
    <property type="evidence" value="ECO:0007669"/>
    <property type="project" value="UniProtKB-KW"/>
</dbReference>
<evidence type="ECO:0000259" key="11">
    <source>
        <dbReference type="PROSITE" id="PS50941"/>
    </source>
</evidence>
<evidence type="ECO:0000256" key="3">
    <source>
        <dbReference type="ARBA" id="ARBA00022723"/>
    </source>
</evidence>
<feature type="chain" id="PRO_5012905510" description="Chitin-binding type-1 domain-containing protein" evidence="10">
    <location>
        <begin position="19"/>
        <end position="1643"/>
    </location>
</feature>
<keyword evidence="3" id="KW-0479">Metal-binding</keyword>
<feature type="compositionally biased region" description="Low complexity" evidence="9">
    <location>
        <begin position="85"/>
        <end position="106"/>
    </location>
</feature>
<dbReference type="Gene3D" id="3.30.60.10">
    <property type="entry name" value="Endochitinase-like"/>
    <property type="match status" value="4"/>
</dbReference>
<feature type="domain" description="Chitin-binding type-1" evidence="11">
    <location>
        <begin position="804"/>
        <end position="848"/>
    </location>
</feature>
<feature type="domain" description="Chitin-binding type-1" evidence="11">
    <location>
        <begin position="1002"/>
        <end position="1050"/>
    </location>
</feature>
<dbReference type="PROSITE" id="PS50941">
    <property type="entry name" value="CHIT_BIND_I_2"/>
    <property type="match status" value="4"/>
</dbReference>
<evidence type="ECO:0000256" key="4">
    <source>
        <dbReference type="ARBA" id="ARBA00022729"/>
    </source>
</evidence>
<evidence type="ECO:0000256" key="2">
    <source>
        <dbReference type="ARBA" id="ARBA00022669"/>
    </source>
</evidence>
<proteinExistence type="predicted"/>
<keyword evidence="8" id="KW-1015">Disulfide bond</keyword>
<keyword evidence="5" id="KW-0378">Hydrolase</keyword>
<dbReference type="EMBL" id="FJOG01000022">
    <property type="protein sequence ID" value="CZR62986.1"/>
    <property type="molecule type" value="Genomic_DNA"/>
</dbReference>